<name>A0A1B2HMA5_9PSEU</name>
<sequence>MSGFRTLHGRSHGFSRGVWPPGLTDVLPVWLPWLRGVRLHLLNREPLQLRVPDVHGPDLDHPLHLDRRLPGLRLSHLRQPNPHRRPRRCALHPLNVGPPTISPRRFCLQTASPGNFVPLPLHRSYFQALFRALDFYSLACHLGLCSLEARFAGLCALVF</sequence>
<organism evidence="1 2">
    <name type="scientific">Lentzea guizhouensis</name>
    <dbReference type="NCBI Taxonomy" id="1586287"/>
    <lineage>
        <taxon>Bacteria</taxon>
        <taxon>Bacillati</taxon>
        <taxon>Actinomycetota</taxon>
        <taxon>Actinomycetes</taxon>
        <taxon>Pseudonocardiales</taxon>
        <taxon>Pseudonocardiaceae</taxon>
        <taxon>Lentzea</taxon>
    </lineage>
</organism>
<gene>
    <name evidence="1" type="ORF">BBK82_25125</name>
</gene>
<evidence type="ECO:0000313" key="2">
    <source>
        <dbReference type="Proteomes" id="UP000093053"/>
    </source>
</evidence>
<dbReference type="STRING" id="1586287.BBK82_25125"/>
<dbReference type="RefSeq" id="WP_065917207.1">
    <property type="nucleotide sequence ID" value="NZ_CP016793.1"/>
</dbReference>
<reference evidence="1 2" key="1">
    <citation type="submission" date="2016-07" db="EMBL/GenBank/DDBJ databases">
        <title>Complete genome sequence of the Lentzea guizhouensis DHS C013.</title>
        <authorList>
            <person name="Cao C."/>
        </authorList>
    </citation>
    <scope>NUCLEOTIDE SEQUENCE [LARGE SCALE GENOMIC DNA]</scope>
    <source>
        <strain evidence="1 2">DHS C013</strain>
    </source>
</reference>
<dbReference type="Proteomes" id="UP000093053">
    <property type="component" value="Chromosome"/>
</dbReference>
<dbReference type="KEGG" id="led:BBK82_25125"/>
<accession>A0A1B2HMA5</accession>
<protein>
    <submittedName>
        <fullName evidence="1">Uncharacterized protein</fullName>
    </submittedName>
</protein>
<dbReference type="AlphaFoldDB" id="A0A1B2HMA5"/>
<evidence type="ECO:0000313" key="1">
    <source>
        <dbReference type="EMBL" id="ANZ38862.1"/>
    </source>
</evidence>
<keyword evidence="2" id="KW-1185">Reference proteome</keyword>
<proteinExistence type="predicted"/>
<dbReference type="EMBL" id="CP016793">
    <property type="protein sequence ID" value="ANZ38862.1"/>
    <property type="molecule type" value="Genomic_DNA"/>
</dbReference>